<evidence type="ECO:0000313" key="2">
    <source>
        <dbReference type="EMBL" id="BAH53786.1"/>
    </source>
</evidence>
<sequence length="277" mass="27592">MSSVVPESAVSPDERLVALVESSDVPVSSVVLESYEVVESYELVVSVVAAVPVSVVAVSWLRPVSAAMSVRVLIAELWSVDVGSLLAVVVVDGVACDWPRSAVGAVAVVAAAVCVAVLSSAVLWVVLFSVVPVEVGVVCDPPRSAVGAVAFCVVAADVAPAAVAVVCEACAASSPEAVAASGLRVFCCVVEVSEVAVVLVCRIVVSRGCDVAAASEWVDTGVAVIGWAADVAVAGAVFAAGVAAAGCMAEAVGEDTDAVWLSVVGCVATGLPWLNEG</sequence>
<dbReference type="Proteomes" id="UP000002212">
    <property type="component" value="Chromosome"/>
</dbReference>
<proteinExistence type="predicted"/>
<dbReference type="EMBL" id="AP011115">
    <property type="protein sequence ID" value="BAH53786.1"/>
    <property type="molecule type" value="Genomic_DNA"/>
</dbReference>
<keyword evidence="1" id="KW-0812">Transmembrane</keyword>
<protein>
    <submittedName>
        <fullName evidence="2">Hypothetical membrane protein</fullName>
    </submittedName>
</protein>
<feature type="transmembrane region" description="Helical" evidence="1">
    <location>
        <begin position="103"/>
        <end position="133"/>
    </location>
</feature>
<feature type="transmembrane region" description="Helical" evidence="1">
    <location>
        <begin position="145"/>
        <end position="166"/>
    </location>
</feature>
<name>C1AWL3_RHOOB</name>
<evidence type="ECO:0000313" key="3">
    <source>
        <dbReference type="Proteomes" id="UP000002212"/>
    </source>
</evidence>
<keyword evidence="1" id="KW-1133">Transmembrane helix</keyword>
<organism evidence="2 3">
    <name type="scientific">Rhodococcus opacus (strain B4)</name>
    <dbReference type="NCBI Taxonomy" id="632772"/>
    <lineage>
        <taxon>Bacteria</taxon>
        <taxon>Bacillati</taxon>
        <taxon>Actinomycetota</taxon>
        <taxon>Actinomycetes</taxon>
        <taxon>Mycobacteriales</taxon>
        <taxon>Nocardiaceae</taxon>
        <taxon>Rhodococcus</taxon>
    </lineage>
</organism>
<dbReference type="STRING" id="632772.ROP_55390"/>
<feature type="transmembrane region" description="Helical" evidence="1">
    <location>
        <begin position="73"/>
        <end position="91"/>
    </location>
</feature>
<dbReference type="KEGG" id="rop:ROP_55390"/>
<feature type="transmembrane region" description="Helical" evidence="1">
    <location>
        <begin position="43"/>
        <end position="61"/>
    </location>
</feature>
<dbReference type="HOGENOM" id="CLU_1004289_0_0_11"/>
<dbReference type="AlphaFoldDB" id="C1AWL3"/>
<reference evidence="2 3" key="1">
    <citation type="submission" date="2009-03" db="EMBL/GenBank/DDBJ databases">
        <title>Comparison of the complete genome sequences of Rhodococcus erythropolis PR4 and Rhodococcus opacus B4.</title>
        <authorList>
            <person name="Takarada H."/>
            <person name="Sekine M."/>
            <person name="Hosoyama A."/>
            <person name="Yamada R."/>
            <person name="Fujisawa T."/>
            <person name="Omata S."/>
            <person name="Shimizu A."/>
            <person name="Tsukatani N."/>
            <person name="Tanikawa S."/>
            <person name="Fujita N."/>
            <person name="Harayama S."/>
        </authorList>
    </citation>
    <scope>NUCLEOTIDE SEQUENCE [LARGE SCALE GENOMIC DNA]</scope>
    <source>
        <strain evidence="2 3">B4</strain>
    </source>
</reference>
<evidence type="ECO:0000256" key="1">
    <source>
        <dbReference type="SAM" id="Phobius"/>
    </source>
</evidence>
<accession>C1AWL3</accession>
<keyword evidence="1" id="KW-0472">Membrane</keyword>
<gene>
    <name evidence="2" type="ordered locus">ROP_55390</name>
</gene>